<name>A0AAN4YEQ3_ASPOZ</name>
<sequence length="318" mass="35930">MLAGYRFNPITRQAPVEAILMHTLRHLEVALSAKGVEGLGQHVYDIEIEMCFRSKAAINDLCCPGWQLSNCEIKLASQRIPPITLHRGDVLPALRYPTTLNTGWKYQYHDQAVSLPYLLGVISLSIRNVNDTNADSNTHAHNLILLELNTCFPSKCIPGDFTYPPHKVDSMLNPSVAEEAFRYIADAKSRHDASTNGTSEPWVPFKGLDIKVAELEPRAEGPIFFGGTHRYMYCCRWADRARRKVDRVGDSQIYRIQDIFHVSPSQVSARTQHLLFREYRGYPTGAHGGDGFKTSCQPERCPARTRWIFMAKLPESRG</sequence>
<gene>
    <name evidence="1" type="ORF">Aory04_000195900</name>
</gene>
<evidence type="ECO:0000313" key="2">
    <source>
        <dbReference type="Proteomes" id="UP001165205"/>
    </source>
</evidence>
<accession>A0AAN4YEQ3</accession>
<comment type="caution">
    <text evidence="1">The sequence shown here is derived from an EMBL/GenBank/DDBJ whole genome shotgun (WGS) entry which is preliminary data.</text>
</comment>
<protein>
    <submittedName>
        <fullName evidence="1">Unnamed protein product</fullName>
    </submittedName>
</protein>
<proteinExistence type="predicted"/>
<evidence type="ECO:0000313" key="1">
    <source>
        <dbReference type="EMBL" id="GMG24781.1"/>
    </source>
</evidence>
<dbReference type="Proteomes" id="UP001165205">
    <property type="component" value="Unassembled WGS sequence"/>
</dbReference>
<dbReference type="AlphaFoldDB" id="A0AAN4YEQ3"/>
<reference evidence="1" key="1">
    <citation type="submission" date="2023-04" db="EMBL/GenBank/DDBJ databases">
        <title>Aspergillus oryzae NBRC 4228.</title>
        <authorList>
            <person name="Ichikawa N."/>
            <person name="Sato H."/>
            <person name="Tonouchi N."/>
        </authorList>
    </citation>
    <scope>NUCLEOTIDE SEQUENCE</scope>
    <source>
        <strain evidence="1">NBRC 4228</strain>
    </source>
</reference>
<organism evidence="1 2">
    <name type="scientific">Aspergillus oryzae</name>
    <name type="common">Yellow koji mold</name>
    <dbReference type="NCBI Taxonomy" id="5062"/>
    <lineage>
        <taxon>Eukaryota</taxon>
        <taxon>Fungi</taxon>
        <taxon>Dikarya</taxon>
        <taxon>Ascomycota</taxon>
        <taxon>Pezizomycotina</taxon>
        <taxon>Eurotiomycetes</taxon>
        <taxon>Eurotiomycetidae</taxon>
        <taxon>Eurotiales</taxon>
        <taxon>Aspergillaceae</taxon>
        <taxon>Aspergillus</taxon>
        <taxon>Aspergillus subgen. Circumdati</taxon>
    </lineage>
</organism>
<dbReference type="EMBL" id="BSYA01000013">
    <property type="protein sequence ID" value="GMG24781.1"/>
    <property type="molecule type" value="Genomic_DNA"/>
</dbReference>